<dbReference type="RefSeq" id="XP_007776069.1">
    <property type="nucleotide sequence ID" value="XM_007777879.1"/>
</dbReference>
<gene>
    <name evidence="3" type="ORF">CONPUDRAFT_68458</name>
</gene>
<reference evidence="4" key="1">
    <citation type="journal article" date="2012" name="Science">
        <title>The Paleozoic origin of enzymatic lignin decomposition reconstructed from 31 fungal genomes.</title>
        <authorList>
            <person name="Floudas D."/>
            <person name="Binder M."/>
            <person name="Riley R."/>
            <person name="Barry K."/>
            <person name="Blanchette R.A."/>
            <person name="Henrissat B."/>
            <person name="Martinez A.T."/>
            <person name="Otillar R."/>
            <person name="Spatafora J.W."/>
            <person name="Yadav J.S."/>
            <person name="Aerts A."/>
            <person name="Benoit I."/>
            <person name="Boyd A."/>
            <person name="Carlson A."/>
            <person name="Copeland A."/>
            <person name="Coutinho P.M."/>
            <person name="de Vries R.P."/>
            <person name="Ferreira P."/>
            <person name="Findley K."/>
            <person name="Foster B."/>
            <person name="Gaskell J."/>
            <person name="Glotzer D."/>
            <person name="Gorecki P."/>
            <person name="Heitman J."/>
            <person name="Hesse C."/>
            <person name="Hori C."/>
            <person name="Igarashi K."/>
            <person name="Jurgens J.A."/>
            <person name="Kallen N."/>
            <person name="Kersten P."/>
            <person name="Kohler A."/>
            <person name="Kuees U."/>
            <person name="Kumar T.K.A."/>
            <person name="Kuo A."/>
            <person name="LaButti K."/>
            <person name="Larrondo L.F."/>
            <person name="Lindquist E."/>
            <person name="Ling A."/>
            <person name="Lombard V."/>
            <person name="Lucas S."/>
            <person name="Lundell T."/>
            <person name="Martin R."/>
            <person name="McLaughlin D.J."/>
            <person name="Morgenstern I."/>
            <person name="Morin E."/>
            <person name="Murat C."/>
            <person name="Nagy L.G."/>
            <person name="Nolan M."/>
            <person name="Ohm R.A."/>
            <person name="Patyshakuliyeva A."/>
            <person name="Rokas A."/>
            <person name="Ruiz-Duenas F.J."/>
            <person name="Sabat G."/>
            <person name="Salamov A."/>
            <person name="Samejima M."/>
            <person name="Schmutz J."/>
            <person name="Slot J.C."/>
            <person name="St John F."/>
            <person name="Stenlid J."/>
            <person name="Sun H."/>
            <person name="Sun S."/>
            <person name="Syed K."/>
            <person name="Tsang A."/>
            <person name="Wiebenga A."/>
            <person name="Young D."/>
            <person name="Pisabarro A."/>
            <person name="Eastwood D.C."/>
            <person name="Martin F."/>
            <person name="Cullen D."/>
            <person name="Grigoriev I.V."/>
            <person name="Hibbett D.S."/>
        </authorList>
    </citation>
    <scope>NUCLEOTIDE SEQUENCE [LARGE SCALE GENOMIC DNA]</scope>
    <source>
        <strain evidence="4">RWD-64-598 SS2</strain>
    </source>
</reference>
<accession>R7SD39</accession>
<organism evidence="3 4">
    <name type="scientific">Coniophora puteana (strain RWD-64-598)</name>
    <name type="common">Brown rot fungus</name>
    <dbReference type="NCBI Taxonomy" id="741705"/>
    <lineage>
        <taxon>Eukaryota</taxon>
        <taxon>Fungi</taxon>
        <taxon>Dikarya</taxon>
        <taxon>Basidiomycota</taxon>
        <taxon>Agaricomycotina</taxon>
        <taxon>Agaricomycetes</taxon>
        <taxon>Agaricomycetidae</taxon>
        <taxon>Boletales</taxon>
        <taxon>Coniophorineae</taxon>
        <taxon>Coniophoraceae</taxon>
        <taxon>Coniophora</taxon>
    </lineage>
</organism>
<evidence type="ECO:0000313" key="4">
    <source>
        <dbReference type="Proteomes" id="UP000053558"/>
    </source>
</evidence>
<dbReference type="OMA" id="TISKQCN"/>
<keyword evidence="4" id="KW-1185">Reference proteome</keyword>
<dbReference type="SUPFAM" id="SSF53098">
    <property type="entry name" value="Ribonuclease H-like"/>
    <property type="match status" value="1"/>
</dbReference>
<evidence type="ECO:0000259" key="2">
    <source>
        <dbReference type="Pfam" id="PF05699"/>
    </source>
</evidence>
<sequence length="81" mass="8798">AIACDYLSVMASSLSSERSFSSGGITISKQCNRLEGDIVEALQVLKCAIRSDLLLQVAEEAEEEQEALEDEGEGEEEWDTA</sequence>
<protein>
    <recommendedName>
        <fullName evidence="2">HAT C-terminal dimerisation domain-containing protein</fullName>
    </recommendedName>
</protein>
<dbReference type="GO" id="GO:0046983">
    <property type="term" value="F:protein dimerization activity"/>
    <property type="evidence" value="ECO:0007669"/>
    <property type="project" value="InterPro"/>
</dbReference>
<name>R7SD39_CONPW</name>
<feature type="non-terminal residue" evidence="3">
    <location>
        <position position="1"/>
    </location>
</feature>
<dbReference type="AlphaFoldDB" id="R7SD39"/>
<dbReference type="InterPro" id="IPR012337">
    <property type="entry name" value="RNaseH-like_sf"/>
</dbReference>
<dbReference type="GeneID" id="19208652"/>
<evidence type="ECO:0000256" key="1">
    <source>
        <dbReference type="SAM" id="MobiDB-lite"/>
    </source>
</evidence>
<dbReference type="Proteomes" id="UP000053558">
    <property type="component" value="Unassembled WGS sequence"/>
</dbReference>
<dbReference type="Pfam" id="PF05699">
    <property type="entry name" value="Dimer_Tnp_hAT"/>
    <property type="match status" value="1"/>
</dbReference>
<feature type="region of interest" description="Disordered" evidence="1">
    <location>
        <begin position="60"/>
        <end position="81"/>
    </location>
</feature>
<dbReference type="KEGG" id="cput:CONPUDRAFT_68458"/>
<feature type="domain" description="HAT C-terminal dimerisation" evidence="2">
    <location>
        <begin position="2"/>
        <end position="46"/>
    </location>
</feature>
<dbReference type="EMBL" id="JH711725">
    <property type="protein sequence ID" value="EIW73755.1"/>
    <property type="molecule type" value="Genomic_DNA"/>
</dbReference>
<dbReference type="InterPro" id="IPR008906">
    <property type="entry name" value="HATC_C_dom"/>
</dbReference>
<proteinExistence type="predicted"/>
<evidence type="ECO:0000313" key="3">
    <source>
        <dbReference type="EMBL" id="EIW73755.1"/>
    </source>
</evidence>